<dbReference type="InterPro" id="IPR013785">
    <property type="entry name" value="Aldolase_TIM"/>
</dbReference>
<evidence type="ECO:0000313" key="3">
    <source>
        <dbReference type="EMBL" id="SEJ07792.1"/>
    </source>
</evidence>
<evidence type="ECO:0000313" key="4">
    <source>
        <dbReference type="Proteomes" id="UP000198866"/>
    </source>
</evidence>
<dbReference type="STRING" id="667676.SAMN05192539_1006191"/>
<protein>
    <submittedName>
        <fullName evidence="3">Extracellular protein</fullName>
    </submittedName>
</protein>
<dbReference type="EMBL" id="FNYE01000006">
    <property type="protein sequence ID" value="SEJ07792.1"/>
    <property type="molecule type" value="Genomic_DNA"/>
</dbReference>
<name>A0A1H6W5K7_9BURK</name>
<dbReference type="RefSeq" id="WP_245763174.1">
    <property type="nucleotide sequence ID" value="NZ_FNYE01000006.1"/>
</dbReference>
<dbReference type="PIRSF" id="PIRSF029570">
    <property type="entry name" value="UCP029570"/>
    <property type="match status" value="1"/>
</dbReference>
<feature type="signal peptide" evidence="1">
    <location>
        <begin position="1"/>
        <end position="34"/>
    </location>
</feature>
<dbReference type="Pfam" id="PF03537">
    <property type="entry name" value="Glyco_hydro_114"/>
    <property type="match status" value="1"/>
</dbReference>
<dbReference type="SUPFAM" id="SSF51445">
    <property type="entry name" value="(Trans)glycosidases"/>
    <property type="match status" value="1"/>
</dbReference>
<evidence type="ECO:0000259" key="2">
    <source>
        <dbReference type="Pfam" id="PF03537"/>
    </source>
</evidence>
<dbReference type="CDD" id="cd10922">
    <property type="entry name" value="CE4_PelA_like_C"/>
    <property type="match status" value="1"/>
</dbReference>
<dbReference type="InterPro" id="IPR016925">
    <property type="entry name" value="UCP029570"/>
</dbReference>
<proteinExistence type="predicted"/>
<dbReference type="AlphaFoldDB" id="A0A1H6W5K7"/>
<dbReference type="PANTHER" id="PTHR35882">
    <property type="entry name" value="PELA"/>
    <property type="match status" value="1"/>
</dbReference>
<reference evidence="4" key="1">
    <citation type="submission" date="2016-10" db="EMBL/GenBank/DDBJ databases">
        <authorList>
            <person name="Varghese N."/>
            <person name="Submissions S."/>
        </authorList>
    </citation>
    <scope>NUCLEOTIDE SEQUENCE [LARGE SCALE GENOMIC DNA]</scope>
    <source>
        <strain evidence="4">LMG 26031</strain>
    </source>
</reference>
<gene>
    <name evidence="3" type="ORF">SAMN05192539_1006191</name>
</gene>
<keyword evidence="1" id="KW-0732">Signal</keyword>
<sequence length="959" mass="106281">MAARRGRSRRTGRPCRALLLLALALALPLRPAYANDAAQTVAQTITQPSFALYYGKSPPVDMLSAFDAAVIEPDSGFDPLAHRLPHTTWFAYASVGEVLPSRSYYADLPKKWLAGRNESWASRVVDQSQPEWPAFFVDHVIKPLWDKGYRGFFLDTMDSWQLVARTDDARAQQIAGLANVVRAIKARYPDAKLIFNRGFEILPQVHDLAYAVAFESLYRGWDQSQQRYIEVPAQDRDWLLQQAKTIREQYRLPVFSIDYCPPADHTCQQDTIAKIKAQGIVPYVTDGALATMGVGAIEPVKRRILVIQDAPPRTDLNVSPGVRFLAMPLNYLGYRIDYRDVRDPLPQGDLHDRYAGVVLWLDGAVPNSSAYRDWLVAQIDAKMPMAVFTTFGTQIDPQLGKKLDLETVTGAPSNGKLEVESYDPKLMGFEMKPHPLARDYTPIRAGPHSRSLLRLRSGDFVIDGAAITPWGGYAMRPFGVYELDAVDQERWVTQPIEFLRAALRLPADMPVPDTTTENGRRLLMSHIDGDGFASRAEYAGNTPDAAPNTDLTPQYSGDMLYRLLRDSGMPTTVSLIEGEVSDDGPFKNYAAHLRSIGRKIFELPNVEVATHTYTHPLQWMSVTGLGVSRTGTQTEGGGQASSSGLSIDIPGYRFSIDREIKGSIDYIDGNVAPASKSVRMVLWSGDCQVPSPVLKAAYDAGMLNLNGGDTLITKSYPSWTAIAPLGVMKDGYYQIFAPNQNEELYTGLWHGPFYGFSRVLETFAMTDKPIRFKPIDIYYHMFSGTKYASMKALREVFDTVLKQPVTPVFTSEYARNVLDWLDTSLYREPGSNVWVVRNGSHLRTVRLPAGKVPDMTGATGVAGYLPGPGGTYVHLTGEGIARFAVIDQSAARAVPYLAEANGVLDHFVRTRDGFSFDLRAHVAPIFRLANAGTCRVTKRPVTNPANDSRQLHVDVACTT</sequence>
<organism evidence="3 4">
    <name type="scientific">Paraburkholderia diazotrophica</name>
    <dbReference type="NCBI Taxonomy" id="667676"/>
    <lineage>
        <taxon>Bacteria</taxon>
        <taxon>Pseudomonadati</taxon>
        <taxon>Pseudomonadota</taxon>
        <taxon>Betaproteobacteria</taxon>
        <taxon>Burkholderiales</taxon>
        <taxon>Burkholderiaceae</taxon>
        <taxon>Paraburkholderia</taxon>
    </lineage>
</organism>
<dbReference type="PANTHER" id="PTHR35882:SF2">
    <property type="entry name" value="PELA"/>
    <property type="match status" value="1"/>
</dbReference>
<feature type="chain" id="PRO_5011760185" evidence="1">
    <location>
        <begin position="35"/>
        <end position="959"/>
    </location>
</feature>
<accession>A0A1H6W5K7</accession>
<dbReference type="InterPro" id="IPR017853">
    <property type="entry name" value="GH"/>
</dbReference>
<dbReference type="Gene3D" id="3.20.20.70">
    <property type="entry name" value="Aldolase class I"/>
    <property type="match status" value="1"/>
</dbReference>
<dbReference type="Proteomes" id="UP000198866">
    <property type="component" value="Unassembled WGS sequence"/>
</dbReference>
<keyword evidence="4" id="KW-1185">Reference proteome</keyword>
<feature type="domain" description="Glycoside-hydrolase family GH114 TIM-barrel" evidence="2">
    <location>
        <begin position="58"/>
        <end position="290"/>
    </location>
</feature>
<dbReference type="InterPro" id="IPR004352">
    <property type="entry name" value="GH114_TIM-barrel"/>
</dbReference>
<evidence type="ECO:0000256" key="1">
    <source>
        <dbReference type="SAM" id="SignalP"/>
    </source>
</evidence>